<evidence type="ECO:0000256" key="7">
    <source>
        <dbReference type="ARBA" id="ARBA00022989"/>
    </source>
</evidence>
<dbReference type="EMBL" id="BTGU01000009">
    <property type="protein sequence ID" value="GMN39482.1"/>
    <property type="molecule type" value="Genomic_DNA"/>
</dbReference>
<feature type="transmembrane region" description="Helical" evidence="10">
    <location>
        <begin position="298"/>
        <end position="321"/>
    </location>
</feature>
<comment type="similarity">
    <text evidence="3 10">Belongs to the nonaspanin (TM9SF) (TC 9.A.2) family.</text>
</comment>
<dbReference type="Pfam" id="PF02990">
    <property type="entry name" value="EMP70"/>
    <property type="match status" value="2"/>
</dbReference>
<dbReference type="GO" id="GO:0000139">
    <property type="term" value="C:Golgi membrane"/>
    <property type="evidence" value="ECO:0007669"/>
    <property type="project" value="UniProtKB-SubCell"/>
</dbReference>
<evidence type="ECO:0000256" key="1">
    <source>
        <dbReference type="ARBA" id="ARBA00004337"/>
    </source>
</evidence>
<comment type="caution">
    <text evidence="11">The sequence shown here is derived from an EMBL/GenBank/DDBJ whole genome shotgun (WGS) entry which is preliminary data.</text>
</comment>
<keyword evidence="4 10" id="KW-0812">Transmembrane</keyword>
<evidence type="ECO:0000256" key="8">
    <source>
        <dbReference type="ARBA" id="ARBA00023034"/>
    </source>
</evidence>
<feature type="transmembrane region" description="Helical" evidence="10">
    <location>
        <begin position="422"/>
        <end position="441"/>
    </location>
</feature>
<organism evidence="11 12">
    <name type="scientific">Ficus carica</name>
    <name type="common">Common fig</name>
    <dbReference type="NCBI Taxonomy" id="3494"/>
    <lineage>
        <taxon>Eukaryota</taxon>
        <taxon>Viridiplantae</taxon>
        <taxon>Streptophyta</taxon>
        <taxon>Embryophyta</taxon>
        <taxon>Tracheophyta</taxon>
        <taxon>Spermatophyta</taxon>
        <taxon>Magnoliopsida</taxon>
        <taxon>eudicotyledons</taxon>
        <taxon>Gunneridae</taxon>
        <taxon>Pentapetalae</taxon>
        <taxon>rosids</taxon>
        <taxon>fabids</taxon>
        <taxon>Rosales</taxon>
        <taxon>Moraceae</taxon>
        <taxon>Ficeae</taxon>
        <taxon>Ficus</taxon>
    </lineage>
</organism>
<dbReference type="GO" id="GO:0072657">
    <property type="term" value="P:protein localization to membrane"/>
    <property type="evidence" value="ECO:0007669"/>
    <property type="project" value="TreeGrafter"/>
</dbReference>
<keyword evidence="5" id="KW-0732">Signal</keyword>
<keyword evidence="6" id="KW-0967">Endosome</keyword>
<evidence type="ECO:0000256" key="3">
    <source>
        <dbReference type="ARBA" id="ARBA00005227"/>
    </source>
</evidence>
<keyword evidence="9 10" id="KW-0472">Membrane</keyword>
<accession>A0AA87ZSQ0</accession>
<keyword evidence="12" id="KW-1185">Reference proteome</keyword>
<gene>
    <name evidence="11" type="ORF">TIFTF001_008709</name>
</gene>
<reference evidence="11" key="1">
    <citation type="submission" date="2023-07" db="EMBL/GenBank/DDBJ databases">
        <title>draft genome sequence of fig (Ficus carica).</title>
        <authorList>
            <person name="Takahashi T."/>
            <person name="Nishimura K."/>
        </authorList>
    </citation>
    <scope>NUCLEOTIDE SEQUENCE</scope>
</reference>
<dbReference type="AlphaFoldDB" id="A0AA87ZSQ0"/>
<evidence type="ECO:0000256" key="10">
    <source>
        <dbReference type="RuleBase" id="RU363079"/>
    </source>
</evidence>
<feature type="transmembrane region" description="Helical" evidence="10">
    <location>
        <begin position="461"/>
        <end position="479"/>
    </location>
</feature>
<dbReference type="PANTHER" id="PTHR10766:SF119">
    <property type="entry name" value="TRANSMEMBRANE 9 SUPERFAMILY MEMBER 5"/>
    <property type="match status" value="1"/>
</dbReference>
<feature type="transmembrane region" description="Helical" evidence="10">
    <location>
        <begin position="388"/>
        <end position="410"/>
    </location>
</feature>
<evidence type="ECO:0000256" key="2">
    <source>
        <dbReference type="ARBA" id="ARBA00004653"/>
    </source>
</evidence>
<name>A0AA87ZSQ0_FICCA</name>
<feature type="transmembrane region" description="Helical" evidence="10">
    <location>
        <begin position="225"/>
        <end position="247"/>
    </location>
</feature>
<evidence type="ECO:0000256" key="4">
    <source>
        <dbReference type="ARBA" id="ARBA00022692"/>
    </source>
</evidence>
<evidence type="ECO:0000313" key="12">
    <source>
        <dbReference type="Proteomes" id="UP001187192"/>
    </source>
</evidence>
<evidence type="ECO:0000256" key="6">
    <source>
        <dbReference type="ARBA" id="ARBA00022753"/>
    </source>
</evidence>
<feature type="transmembrane region" description="Helical" evidence="10">
    <location>
        <begin position="351"/>
        <end position="368"/>
    </location>
</feature>
<dbReference type="PANTHER" id="PTHR10766">
    <property type="entry name" value="TRANSMEMBRANE 9 SUPERFAMILY PROTEIN"/>
    <property type="match status" value="1"/>
</dbReference>
<comment type="subcellular location">
    <subcellularLocation>
        <location evidence="1">Endosome membrane</location>
        <topology evidence="1">Multi-pass membrane protein</topology>
    </subcellularLocation>
    <subcellularLocation>
        <location evidence="2">Golgi apparatus membrane</location>
        <topology evidence="2">Multi-pass membrane protein</topology>
    </subcellularLocation>
</comment>
<proteinExistence type="inferred from homology"/>
<evidence type="ECO:0000256" key="5">
    <source>
        <dbReference type="ARBA" id="ARBA00022729"/>
    </source>
</evidence>
<keyword evidence="8" id="KW-0333">Golgi apparatus</keyword>
<keyword evidence="7 10" id="KW-1133">Transmembrane helix</keyword>
<dbReference type="InterPro" id="IPR004240">
    <property type="entry name" value="EMP70"/>
</dbReference>
<sequence length="488" mass="55394">MQTSDKGRPYFDLPFCPPGEPINNREKSLAEILSGDCFTNTQYEIRFNVSTFDNLFCEKTLTRAEVAKFRDAITADFGYEMGFGSWLFRGRVGAIDNSEESRPRYYLVTLLNFVPSNTGNQVKKILVFDNFNSAVDTTEDVEIEVKFTYSVYWTELLLNEKHFLWTTRSRHSLMSLIFWHSAVCFLFGLLLVLLLASYFTGSLTSYFRGAGIHGNDCNCPPYSSLLGAFLGSGIQLLITACILLYMAYSRRTLHPSNLILTYCLPYVVSGYKAVAFHLRFTSLERMHFPNRNSVLHSSILDSFFALNGALSLLGGVIAYVLKGTSEALCSTRTTIPKREILPQPCYRKTPVQMLLGGLPPFVYVIKSMDNIYASLMHFKVCGVFSTVFSSFLLLIISTVFTAIAFACLIDRSKDDYRWWWRSALRGGSTAIYMFLYCIYFASRVDIEAPFLVVYLGYNAGIFYALFLILGTISFYVSLINRRGFEKNE</sequence>
<evidence type="ECO:0000256" key="9">
    <source>
        <dbReference type="ARBA" id="ARBA00023136"/>
    </source>
</evidence>
<protein>
    <recommendedName>
        <fullName evidence="10">Transmembrane 9 superfamily member</fullName>
    </recommendedName>
</protein>
<evidence type="ECO:0000313" key="11">
    <source>
        <dbReference type="EMBL" id="GMN39482.1"/>
    </source>
</evidence>
<feature type="transmembrane region" description="Helical" evidence="10">
    <location>
        <begin position="176"/>
        <end position="199"/>
    </location>
</feature>
<dbReference type="GO" id="GO:0010008">
    <property type="term" value="C:endosome membrane"/>
    <property type="evidence" value="ECO:0007669"/>
    <property type="project" value="UniProtKB-SubCell"/>
</dbReference>
<dbReference type="Proteomes" id="UP001187192">
    <property type="component" value="Unassembled WGS sequence"/>
</dbReference>
<feature type="transmembrane region" description="Helical" evidence="10">
    <location>
        <begin position="259"/>
        <end position="278"/>
    </location>
</feature>